<evidence type="ECO:0000256" key="10">
    <source>
        <dbReference type="ARBA" id="ARBA00024861"/>
    </source>
</evidence>
<evidence type="ECO:0000313" key="15">
    <source>
        <dbReference type="Proteomes" id="UP000294656"/>
    </source>
</evidence>
<dbReference type="CDD" id="cd13591">
    <property type="entry name" value="PBP2_HisGL1"/>
    <property type="match status" value="1"/>
</dbReference>
<dbReference type="PANTHER" id="PTHR21403:SF8">
    <property type="entry name" value="ATP PHOSPHORIBOSYLTRANSFERASE"/>
    <property type="match status" value="1"/>
</dbReference>
<keyword evidence="8 11" id="KW-0808">Transferase</keyword>
<dbReference type="HAMAP" id="MF_00079">
    <property type="entry name" value="HisG_Long"/>
    <property type="match status" value="1"/>
</dbReference>
<dbReference type="InterPro" id="IPR018198">
    <property type="entry name" value="ATP_PRibTrfase_CS"/>
</dbReference>
<organism evidence="14 15">
    <name type="scientific">Marinomonas balearica</name>
    <dbReference type="NCBI Taxonomy" id="491947"/>
    <lineage>
        <taxon>Bacteria</taxon>
        <taxon>Pseudomonadati</taxon>
        <taxon>Pseudomonadota</taxon>
        <taxon>Gammaproteobacteria</taxon>
        <taxon>Oceanospirillales</taxon>
        <taxon>Oceanospirillaceae</taxon>
        <taxon>Marinomonas</taxon>
    </lineage>
</organism>
<dbReference type="Proteomes" id="UP000294656">
    <property type="component" value="Unassembled WGS sequence"/>
</dbReference>
<evidence type="ECO:0000256" key="9">
    <source>
        <dbReference type="ARBA" id="ARBA00023102"/>
    </source>
</evidence>
<keyword evidence="7 11" id="KW-0328">Glycosyltransferase</keyword>
<dbReference type="InterPro" id="IPR013115">
    <property type="entry name" value="HisG_C"/>
</dbReference>
<keyword evidence="11" id="KW-0963">Cytoplasm</keyword>
<evidence type="ECO:0000259" key="13">
    <source>
        <dbReference type="Pfam" id="PF08029"/>
    </source>
</evidence>
<dbReference type="AlphaFoldDB" id="A0A4R6MLP6"/>
<keyword evidence="11" id="KW-0460">Magnesium</keyword>
<evidence type="ECO:0000256" key="2">
    <source>
        <dbReference type="ARBA" id="ARBA00004667"/>
    </source>
</evidence>
<sequence>MIRMALPNKGSLYQPCIDLLVSCGYNVKKPTKGLFFYDEKNEIEFYFLRANDIPMYLSKGIIDIGITGKDFHSEKKSNAVNLLDLPFGHSKLCIAAMQNSTLNNKDDISGLRVATSFPNIVGDYFQGNDIEIVELDGAVEISVSLGLADCVVDIVETGSTLKSAGLRVVSDPIFTSNAALYSAPSPTNKPDQDKIVNRITGRLIALDYQLVEYDSPQEILDAACELTPGLESPTICQLKDPNWCSVKSMIKKSEAHQILDSLQALGCKAILLTNIEMARI</sequence>
<evidence type="ECO:0000256" key="5">
    <source>
        <dbReference type="ARBA" id="ARBA00020998"/>
    </source>
</evidence>
<proteinExistence type="inferred from homology"/>
<dbReference type="GO" id="GO:0005737">
    <property type="term" value="C:cytoplasm"/>
    <property type="evidence" value="ECO:0007669"/>
    <property type="project" value="UniProtKB-SubCell"/>
</dbReference>
<dbReference type="NCBIfam" id="TIGR00070">
    <property type="entry name" value="hisG"/>
    <property type="match status" value="1"/>
</dbReference>
<evidence type="ECO:0000313" key="14">
    <source>
        <dbReference type="EMBL" id="TDP01240.1"/>
    </source>
</evidence>
<dbReference type="GO" id="GO:0000105">
    <property type="term" value="P:L-histidine biosynthetic process"/>
    <property type="evidence" value="ECO:0007669"/>
    <property type="project" value="UniProtKB-UniRule"/>
</dbReference>
<dbReference type="NCBIfam" id="TIGR03455">
    <property type="entry name" value="HisG_C-term"/>
    <property type="match status" value="1"/>
</dbReference>
<comment type="similarity">
    <text evidence="3 11">Belongs to the ATP phosphoribosyltransferase family. Long subfamily.</text>
</comment>
<evidence type="ECO:0000256" key="7">
    <source>
        <dbReference type="ARBA" id="ARBA00022676"/>
    </source>
</evidence>
<evidence type="ECO:0000256" key="3">
    <source>
        <dbReference type="ARBA" id="ARBA00007955"/>
    </source>
</evidence>
<keyword evidence="11" id="KW-0547">Nucleotide-binding</keyword>
<keyword evidence="11" id="KW-0479">Metal-binding</keyword>
<dbReference type="InterPro" id="IPR020621">
    <property type="entry name" value="ATP-PRT_HisG_long"/>
</dbReference>
<feature type="domain" description="Histidine biosynthesis HisG C-terminal" evidence="13">
    <location>
        <begin position="206"/>
        <end position="276"/>
    </location>
</feature>
<comment type="cofactor">
    <cofactor evidence="11">
        <name>Mg(2+)</name>
        <dbReference type="ChEBI" id="CHEBI:18420"/>
    </cofactor>
</comment>
<dbReference type="SUPFAM" id="SSF54913">
    <property type="entry name" value="GlnB-like"/>
    <property type="match status" value="1"/>
</dbReference>
<keyword evidence="6 11" id="KW-0028">Amino-acid biosynthesis</keyword>
<dbReference type="PROSITE" id="PS01316">
    <property type="entry name" value="ATP_P_PHORIBOSYLTR"/>
    <property type="match status" value="1"/>
</dbReference>
<comment type="activity regulation">
    <text evidence="11">Feedback inhibited by histidine.</text>
</comment>
<protein>
    <recommendedName>
        <fullName evidence="5 11">ATP phosphoribosyltransferase</fullName>
        <shortName evidence="11">ATP-PRT</shortName>
        <shortName evidence="11">ATP-PRTase</shortName>
        <ecNumber evidence="4 11">2.4.2.17</ecNumber>
    </recommendedName>
</protein>
<dbReference type="PANTHER" id="PTHR21403">
    <property type="entry name" value="ATP PHOSPHORIBOSYLTRANSFERASE ATP-PRTASE"/>
    <property type="match status" value="1"/>
</dbReference>
<dbReference type="GO" id="GO:0000287">
    <property type="term" value="F:magnesium ion binding"/>
    <property type="evidence" value="ECO:0007669"/>
    <property type="project" value="UniProtKB-UniRule"/>
</dbReference>
<evidence type="ECO:0000259" key="12">
    <source>
        <dbReference type="Pfam" id="PF01634"/>
    </source>
</evidence>
<dbReference type="InterPro" id="IPR015867">
    <property type="entry name" value="N-reg_PII/ATP_PRibTrfase_C"/>
</dbReference>
<keyword evidence="11" id="KW-0067">ATP-binding</keyword>
<dbReference type="UniPathway" id="UPA00031">
    <property type="reaction ID" value="UER00006"/>
</dbReference>
<gene>
    <name evidence="11" type="primary">hisG</name>
    <name evidence="14" type="ORF">DFP79_0142</name>
</gene>
<evidence type="ECO:0000256" key="1">
    <source>
        <dbReference type="ARBA" id="ARBA00000915"/>
    </source>
</evidence>
<evidence type="ECO:0000256" key="4">
    <source>
        <dbReference type="ARBA" id="ARBA00011946"/>
    </source>
</evidence>
<comment type="caution">
    <text evidence="14">The sequence shown here is derived from an EMBL/GenBank/DDBJ whole genome shotgun (WGS) entry which is preliminary data.</text>
</comment>
<dbReference type="InterPro" id="IPR013820">
    <property type="entry name" value="ATP_PRibTrfase_cat"/>
</dbReference>
<keyword evidence="9 11" id="KW-0368">Histidine biosynthesis</keyword>
<keyword evidence="15" id="KW-1185">Reference proteome</keyword>
<dbReference type="SUPFAM" id="SSF53850">
    <property type="entry name" value="Periplasmic binding protein-like II"/>
    <property type="match status" value="1"/>
</dbReference>
<reference evidence="14 15" key="1">
    <citation type="submission" date="2019-03" db="EMBL/GenBank/DDBJ databases">
        <title>Genomic Encyclopedia of Type Strains, Phase III (KMG-III): the genomes of soil and plant-associated and newly described type strains.</title>
        <authorList>
            <person name="Whitman W."/>
        </authorList>
    </citation>
    <scope>NUCLEOTIDE SEQUENCE [LARGE SCALE GENOMIC DNA]</scope>
    <source>
        <strain evidence="14 15">CECT 7378</strain>
    </source>
</reference>
<dbReference type="OrthoDB" id="9801867at2"/>
<dbReference type="InterPro" id="IPR011322">
    <property type="entry name" value="N-reg_PII-like_a/b"/>
</dbReference>
<evidence type="ECO:0000256" key="8">
    <source>
        <dbReference type="ARBA" id="ARBA00022679"/>
    </source>
</evidence>
<dbReference type="RefSeq" id="WP_133501993.1">
    <property type="nucleotide sequence ID" value="NZ_SNXC01000002.1"/>
</dbReference>
<dbReference type="Pfam" id="PF08029">
    <property type="entry name" value="HisG_C"/>
    <property type="match status" value="1"/>
</dbReference>
<accession>A0A4R6MLP6</accession>
<comment type="pathway">
    <text evidence="2 11">Amino-acid biosynthesis; L-histidine biosynthesis; L-histidine from 5-phospho-alpha-D-ribose 1-diphosphate: step 1/9.</text>
</comment>
<dbReference type="EC" id="2.4.2.17" evidence="4 11"/>
<comment type="subcellular location">
    <subcellularLocation>
        <location evidence="11">Cytoplasm</location>
    </subcellularLocation>
</comment>
<feature type="domain" description="ATP phosphoribosyltransferase catalytic" evidence="12">
    <location>
        <begin position="49"/>
        <end position="200"/>
    </location>
</feature>
<dbReference type="Pfam" id="PF01634">
    <property type="entry name" value="HisG"/>
    <property type="match status" value="1"/>
</dbReference>
<dbReference type="Gene3D" id="3.40.190.10">
    <property type="entry name" value="Periplasmic binding protein-like II"/>
    <property type="match status" value="2"/>
</dbReference>
<dbReference type="InterPro" id="IPR001348">
    <property type="entry name" value="ATP_PRibTrfase_HisG"/>
</dbReference>
<evidence type="ECO:0000256" key="6">
    <source>
        <dbReference type="ARBA" id="ARBA00022605"/>
    </source>
</evidence>
<dbReference type="GO" id="GO:0005524">
    <property type="term" value="F:ATP binding"/>
    <property type="evidence" value="ECO:0007669"/>
    <property type="project" value="UniProtKB-KW"/>
</dbReference>
<dbReference type="EMBL" id="SNXC01000002">
    <property type="protein sequence ID" value="TDP01240.1"/>
    <property type="molecule type" value="Genomic_DNA"/>
</dbReference>
<dbReference type="GO" id="GO:0003879">
    <property type="term" value="F:ATP phosphoribosyltransferase activity"/>
    <property type="evidence" value="ECO:0007669"/>
    <property type="project" value="UniProtKB-UniRule"/>
</dbReference>
<dbReference type="Gene3D" id="3.30.70.120">
    <property type="match status" value="1"/>
</dbReference>
<name>A0A4R6MLP6_9GAMM</name>
<evidence type="ECO:0000256" key="11">
    <source>
        <dbReference type="HAMAP-Rule" id="MF_00079"/>
    </source>
</evidence>
<comment type="catalytic activity">
    <reaction evidence="1 11">
        <text>1-(5-phospho-beta-D-ribosyl)-ATP + diphosphate = 5-phospho-alpha-D-ribose 1-diphosphate + ATP</text>
        <dbReference type="Rhea" id="RHEA:18473"/>
        <dbReference type="ChEBI" id="CHEBI:30616"/>
        <dbReference type="ChEBI" id="CHEBI:33019"/>
        <dbReference type="ChEBI" id="CHEBI:58017"/>
        <dbReference type="ChEBI" id="CHEBI:73183"/>
        <dbReference type="EC" id="2.4.2.17"/>
    </reaction>
</comment>
<comment type="function">
    <text evidence="10 11">Catalyzes the condensation of ATP and 5-phosphoribose 1-diphosphate to form N'-(5'-phosphoribosyl)-ATP (PR-ATP). Has a crucial role in the pathway because the rate of histidine biosynthesis seems to be controlled primarily by regulation of HisG enzymatic activity.</text>
</comment>